<name>A0A9D4IZK2_DREPO</name>
<evidence type="ECO:0000313" key="2">
    <source>
        <dbReference type="Proteomes" id="UP000828390"/>
    </source>
</evidence>
<dbReference type="Proteomes" id="UP000828390">
    <property type="component" value="Unassembled WGS sequence"/>
</dbReference>
<reference evidence="1" key="1">
    <citation type="journal article" date="2019" name="bioRxiv">
        <title>The Genome of the Zebra Mussel, Dreissena polymorpha: A Resource for Invasive Species Research.</title>
        <authorList>
            <person name="McCartney M.A."/>
            <person name="Auch B."/>
            <person name="Kono T."/>
            <person name="Mallez S."/>
            <person name="Zhang Y."/>
            <person name="Obille A."/>
            <person name="Becker A."/>
            <person name="Abrahante J.E."/>
            <person name="Garbe J."/>
            <person name="Badalamenti J.P."/>
            <person name="Herman A."/>
            <person name="Mangelson H."/>
            <person name="Liachko I."/>
            <person name="Sullivan S."/>
            <person name="Sone E.D."/>
            <person name="Koren S."/>
            <person name="Silverstein K.A.T."/>
            <person name="Beckman K.B."/>
            <person name="Gohl D.M."/>
        </authorList>
    </citation>
    <scope>NUCLEOTIDE SEQUENCE</scope>
    <source>
        <strain evidence="1">Duluth1</strain>
        <tissue evidence="1">Whole animal</tissue>
    </source>
</reference>
<dbReference type="EMBL" id="JAIWYP010000008">
    <property type="protein sequence ID" value="KAH3790207.1"/>
    <property type="molecule type" value="Genomic_DNA"/>
</dbReference>
<reference evidence="1" key="2">
    <citation type="submission" date="2020-11" db="EMBL/GenBank/DDBJ databases">
        <authorList>
            <person name="McCartney M.A."/>
            <person name="Auch B."/>
            <person name="Kono T."/>
            <person name="Mallez S."/>
            <person name="Becker A."/>
            <person name="Gohl D.M."/>
            <person name="Silverstein K.A.T."/>
            <person name="Koren S."/>
            <person name="Bechman K.B."/>
            <person name="Herman A."/>
            <person name="Abrahante J.E."/>
            <person name="Garbe J."/>
        </authorList>
    </citation>
    <scope>NUCLEOTIDE SEQUENCE</scope>
    <source>
        <strain evidence="1">Duluth1</strain>
        <tissue evidence="1">Whole animal</tissue>
    </source>
</reference>
<gene>
    <name evidence="1" type="ORF">DPMN_168403</name>
</gene>
<sequence>MSSGYVPECLKIGSVTTVYKNKGSRNEASNFRGITVLPVTEKILEIVLKQRIVPTLEKPECCPAGVHCQNLTTSRSVDSRGGFPRV</sequence>
<protein>
    <submittedName>
        <fullName evidence="1">Uncharacterized protein</fullName>
    </submittedName>
</protein>
<proteinExistence type="predicted"/>
<accession>A0A9D4IZK2</accession>
<keyword evidence="2" id="KW-1185">Reference proteome</keyword>
<organism evidence="1 2">
    <name type="scientific">Dreissena polymorpha</name>
    <name type="common">Zebra mussel</name>
    <name type="synonym">Mytilus polymorpha</name>
    <dbReference type="NCBI Taxonomy" id="45954"/>
    <lineage>
        <taxon>Eukaryota</taxon>
        <taxon>Metazoa</taxon>
        <taxon>Spiralia</taxon>
        <taxon>Lophotrochozoa</taxon>
        <taxon>Mollusca</taxon>
        <taxon>Bivalvia</taxon>
        <taxon>Autobranchia</taxon>
        <taxon>Heteroconchia</taxon>
        <taxon>Euheterodonta</taxon>
        <taxon>Imparidentia</taxon>
        <taxon>Neoheterodontei</taxon>
        <taxon>Myida</taxon>
        <taxon>Dreissenoidea</taxon>
        <taxon>Dreissenidae</taxon>
        <taxon>Dreissena</taxon>
    </lineage>
</organism>
<comment type="caution">
    <text evidence="1">The sequence shown here is derived from an EMBL/GenBank/DDBJ whole genome shotgun (WGS) entry which is preliminary data.</text>
</comment>
<evidence type="ECO:0000313" key="1">
    <source>
        <dbReference type="EMBL" id="KAH3790207.1"/>
    </source>
</evidence>
<dbReference type="AlphaFoldDB" id="A0A9D4IZK2"/>